<comment type="caution">
    <text evidence="1">The sequence shown here is derived from an EMBL/GenBank/DDBJ whole genome shotgun (WGS) entry which is preliminary data.</text>
</comment>
<reference evidence="1 2" key="2">
    <citation type="submission" date="2008-04" db="EMBL/GenBank/DDBJ databases">
        <authorList>
            <person name="Fulton L."/>
            <person name="Clifton S."/>
            <person name="Fulton B."/>
            <person name="Xu J."/>
            <person name="Minx P."/>
            <person name="Pepin K.H."/>
            <person name="Johnson M."/>
            <person name="Thiruvilangam P."/>
            <person name="Bhonagiri V."/>
            <person name="Nash W.E."/>
            <person name="Mardis E.R."/>
            <person name="Wilson R.K."/>
        </authorList>
    </citation>
    <scope>NUCLEOTIDE SEQUENCE [LARGE SCALE GENOMIC DNA]</scope>
    <source>
        <strain evidence="1 2">DSM 17136</strain>
    </source>
</reference>
<protein>
    <submittedName>
        <fullName evidence="1">Uncharacterized protein</fullName>
    </submittedName>
</protein>
<organism evidence="1 2">
    <name type="scientific">Phocaeicola coprocola DSM 17136</name>
    <dbReference type="NCBI Taxonomy" id="470145"/>
    <lineage>
        <taxon>Bacteria</taxon>
        <taxon>Pseudomonadati</taxon>
        <taxon>Bacteroidota</taxon>
        <taxon>Bacteroidia</taxon>
        <taxon>Bacteroidales</taxon>
        <taxon>Bacteroidaceae</taxon>
        <taxon>Phocaeicola</taxon>
    </lineage>
</organism>
<dbReference type="EMBL" id="ABIY02000061">
    <property type="protein sequence ID" value="EDV02122.1"/>
    <property type="molecule type" value="Genomic_DNA"/>
</dbReference>
<sequence>MFPQKDADVWGKTSCYFIRSFGMFYFEAGIRLKFPVFASGISFK</sequence>
<name>B3JFY2_9BACT</name>
<dbReference type="STRING" id="470145.BACCOP_00783"/>
<dbReference type="Proteomes" id="UP000003146">
    <property type="component" value="Unassembled WGS sequence"/>
</dbReference>
<dbReference type="HOGENOM" id="CLU_3212263_0_0_10"/>
<proteinExistence type="predicted"/>
<gene>
    <name evidence="1" type="ORF">BACCOP_00783</name>
</gene>
<accession>B3JFY2</accession>
<reference evidence="1 2" key="1">
    <citation type="submission" date="2008-04" db="EMBL/GenBank/DDBJ databases">
        <title>Draft genome sequence of Bacteroides coprocola (DSM 17136).</title>
        <authorList>
            <person name="Sudarsanam P."/>
            <person name="Ley R."/>
            <person name="Guruge J."/>
            <person name="Turnbaugh P.J."/>
            <person name="Mahowald M."/>
            <person name="Liep D."/>
            <person name="Gordon J."/>
        </authorList>
    </citation>
    <scope>NUCLEOTIDE SEQUENCE [LARGE SCALE GENOMIC DNA]</scope>
    <source>
        <strain evidence="1 2">DSM 17136</strain>
    </source>
</reference>
<evidence type="ECO:0000313" key="1">
    <source>
        <dbReference type="EMBL" id="EDV02122.1"/>
    </source>
</evidence>
<evidence type="ECO:0000313" key="2">
    <source>
        <dbReference type="Proteomes" id="UP000003146"/>
    </source>
</evidence>
<dbReference type="AlphaFoldDB" id="B3JFY2"/>